<comment type="similarity">
    <text evidence="2">Belongs to the TMEM14 family.</text>
</comment>
<accession>A0AAD3TP10</accession>
<evidence type="ECO:0000256" key="6">
    <source>
        <dbReference type="SAM" id="Phobius"/>
    </source>
</evidence>
<dbReference type="Proteomes" id="UP001222932">
    <property type="component" value="Unassembled WGS sequence"/>
</dbReference>
<evidence type="ECO:0000313" key="7">
    <source>
        <dbReference type="EMBL" id="GMK54210.1"/>
    </source>
</evidence>
<dbReference type="EMBL" id="BTCM01000001">
    <property type="protein sequence ID" value="GMK54210.1"/>
    <property type="molecule type" value="Genomic_DNA"/>
</dbReference>
<keyword evidence="3 6" id="KW-0812">Transmembrane</keyword>
<protein>
    <recommendedName>
        <fullName evidence="9">Transmembrane protein 14C</fullName>
    </recommendedName>
</protein>
<keyword evidence="4 6" id="KW-1133">Transmembrane helix</keyword>
<feature type="transmembrane region" description="Helical" evidence="6">
    <location>
        <begin position="32"/>
        <end position="49"/>
    </location>
</feature>
<organism evidence="7 8">
    <name type="scientific">Cutaneotrichosporon spelunceum</name>
    <dbReference type="NCBI Taxonomy" id="1672016"/>
    <lineage>
        <taxon>Eukaryota</taxon>
        <taxon>Fungi</taxon>
        <taxon>Dikarya</taxon>
        <taxon>Basidiomycota</taxon>
        <taxon>Agaricomycotina</taxon>
        <taxon>Tremellomycetes</taxon>
        <taxon>Trichosporonales</taxon>
        <taxon>Trichosporonaceae</taxon>
        <taxon>Cutaneotrichosporon</taxon>
    </lineage>
</organism>
<keyword evidence="8" id="KW-1185">Reference proteome</keyword>
<dbReference type="GO" id="GO:0070453">
    <property type="term" value="P:regulation of heme biosynthetic process"/>
    <property type="evidence" value="ECO:0007669"/>
    <property type="project" value="TreeGrafter"/>
</dbReference>
<evidence type="ECO:0000313" key="8">
    <source>
        <dbReference type="Proteomes" id="UP001222932"/>
    </source>
</evidence>
<dbReference type="PANTHER" id="PTHR12668">
    <property type="entry name" value="TRANSMEMBRANE PROTEIN 14, 15"/>
    <property type="match status" value="1"/>
</dbReference>
<dbReference type="PANTHER" id="PTHR12668:SF43">
    <property type="entry name" value="TRANSMEMBRANE PROTEIN 14 HOMOLOG"/>
    <property type="match status" value="1"/>
</dbReference>
<dbReference type="InterPro" id="IPR005349">
    <property type="entry name" value="TMEM14"/>
</dbReference>
<dbReference type="Pfam" id="PF03647">
    <property type="entry name" value="Tmemb_14"/>
    <property type="match status" value="1"/>
</dbReference>
<sequence length="116" mass="11908">MATPTDYDIPGFVYAALVSAGGLMGYLKKGSVASLAAGGGSGVVAAWGAYRVSQNPKDVRVSLAVAVLLTLLMGKKFVASGKFMPAGLGELAVLSELTPVTALSIIMVVRYGMRLQ</sequence>
<dbReference type="AlphaFoldDB" id="A0AAD3TP10"/>
<comment type="caution">
    <text evidence="7">The sequence shown here is derived from an EMBL/GenBank/DDBJ whole genome shotgun (WGS) entry which is preliminary data.</text>
</comment>
<dbReference type="InterPro" id="IPR044890">
    <property type="entry name" value="TMEM14_sf"/>
</dbReference>
<evidence type="ECO:0000256" key="1">
    <source>
        <dbReference type="ARBA" id="ARBA00004370"/>
    </source>
</evidence>
<evidence type="ECO:0008006" key="9">
    <source>
        <dbReference type="Google" id="ProtNLM"/>
    </source>
</evidence>
<feature type="transmembrane region" description="Helical" evidence="6">
    <location>
        <begin position="91"/>
        <end position="113"/>
    </location>
</feature>
<evidence type="ECO:0000256" key="3">
    <source>
        <dbReference type="ARBA" id="ARBA00022692"/>
    </source>
</evidence>
<reference evidence="7" key="2">
    <citation type="submission" date="2023-06" db="EMBL/GenBank/DDBJ databases">
        <authorList>
            <person name="Kobayashi Y."/>
            <person name="Kayamori A."/>
            <person name="Aoki K."/>
            <person name="Shiwa Y."/>
            <person name="Fujita N."/>
            <person name="Sugita T."/>
            <person name="Iwasaki W."/>
            <person name="Tanaka N."/>
            <person name="Takashima M."/>
        </authorList>
    </citation>
    <scope>NUCLEOTIDE SEQUENCE</scope>
    <source>
        <strain evidence="7">HIS016</strain>
    </source>
</reference>
<keyword evidence="5 6" id="KW-0472">Membrane</keyword>
<dbReference type="Gene3D" id="1.10.10.1740">
    <property type="entry name" value="Transmembrane protein 14-like"/>
    <property type="match status" value="1"/>
</dbReference>
<reference evidence="7" key="1">
    <citation type="journal article" date="2023" name="BMC Genomics">
        <title>Chromosome-level genome assemblies of Cutaneotrichosporon spp. (Trichosporonales, Basidiomycota) reveal imbalanced evolution between nucleotide sequences and chromosome synteny.</title>
        <authorList>
            <person name="Kobayashi Y."/>
            <person name="Kayamori A."/>
            <person name="Aoki K."/>
            <person name="Shiwa Y."/>
            <person name="Matsutani M."/>
            <person name="Fujita N."/>
            <person name="Sugita T."/>
            <person name="Iwasaki W."/>
            <person name="Tanaka N."/>
            <person name="Takashima M."/>
        </authorList>
    </citation>
    <scope>NUCLEOTIDE SEQUENCE</scope>
    <source>
        <strain evidence="7">HIS016</strain>
    </source>
</reference>
<feature type="transmembrane region" description="Helical" evidence="6">
    <location>
        <begin position="61"/>
        <end position="79"/>
    </location>
</feature>
<evidence type="ECO:0000256" key="2">
    <source>
        <dbReference type="ARBA" id="ARBA00007590"/>
    </source>
</evidence>
<evidence type="ECO:0000256" key="5">
    <source>
        <dbReference type="ARBA" id="ARBA00023136"/>
    </source>
</evidence>
<gene>
    <name evidence="7" type="primary">TMEM14C</name>
    <name evidence="7" type="ORF">CspeluHIS016_0107960</name>
</gene>
<evidence type="ECO:0000256" key="4">
    <source>
        <dbReference type="ARBA" id="ARBA00022989"/>
    </source>
</evidence>
<comment type="subcellular location">
    <subcellularLocation>
        <location evidence="1">Membrane</location>
    </subcellularLocation>
</comment>
<proteinExistence type="inferred from homology"/>
<name>A0AAD3TP10_9TREE</name>
<dbReference type="GO" id="GO:0031966">
    <property type="term" value="C:mitochondrial membrane"/>
    <property type="evidence" value="ECO:0007669"/>
    <property type="project" value="TreeGrafter"/>
</dbReference>